<name>A0A3B0XZK3_9ZZZZ</name>
<keyword evidence="3" id="KW-0812">Transmembrane</keyword>
<dbReference type="SUPFAM" id="SSF111369">
    <property type="entry name" value="HlyD-like secretion proteins"/>
    <property type="match status" value="1"/>
</dbReference>
<evidence type="ECO:0000259" key="5">
    <source>
        <dbReference type="Pfam" id="PF25967"/>
    </source>
</evidence>
<dbReference type="AlphaFoldDB" id="A0A3B0XZK3"/>
<dbReference type="NCBIfam" id="TIGR01730">
    <property type="entry name" value="RND_mfp"/>
    <property type="match status" value="1"/>
</dbReference>
<feature type="domain" description="Multidrug resistance protein MdtA-like C-terminal permuted SH3" evidence="5">
    <location>
        <begin position="348"/>
        <end position="389"/>
    </location>
</feature>
<comment type="subcellular location">
    <subcellularLocation>
        <location evidence="1">Cell envelope</location>
    </subcellularLocation>
</comment>
<dbReference type="Gene3D" id="2.40.30.170">
    <property type="match status" value="1"/>
</dbReference>
<keyword evidence="3" id="KW-1133">Transmembrane helix</keyword>
<dbReference type="GO" id="GO:0015562">
    <property type="term" value="F:efflux transmembrane transporter activity"/>
    <property type="evidence" value="ECO:0007669"/>
    <property type="project" value="TreeGrafter"/>
</dbReference>
<accession>A0A3B0XZK3</accession>
<evidence type="ECO:0000256" key="3">
    <source>
        <dbReference type="SAM" id="Phobius"/>
    </source>
</evidence>
<dbReference type="Pfam" id="PF25967">
    <property type="entry name" value="RND-MFP_C"/>
    <property type="match status" value="1"/>
</dbReference>
<dbReference type="PANTHER" id="PTHR30469:SF12">
    <property type="entry name" value="MULTIDRUG RESISTANCE PROTEIN MDTA"/>
    <property type="match status" value="1"/>
</dbReference>
<dbReference type="InterPro" id="IPR058625">
    <property type="entry name" value="MdtA-like_BSH"/>
</dbReference>
<dbReference type="InterPro" id="IPR006143">
    <property type="entry name" value="RND_pump_MFP"/>
</dbReference>
<evidence type="ECO:0000256" key="2">
    <source>
        <dbReference type="ARBA" id="ARBA00022448"/>
    </source>
</evidence>
<gene>
    <name evidence="6" type="ORF">MNBD_GAMMA08-343</name>
</gene>
<dbReference type="Gene3D" id="1.10.287.470">
    <property type="entry name" value="Helix hairpin bin"/>
    <property type="match status" value="1"/>
</dbReference>
<keyword evidence="3" id="KW-0472">Membrane</keyword>
<dbReference type="Pfam" id="PF25917">
    <property type="entry name" value="BSH_RND"/>
    <property type="match status" value="1"/>
</dbReference>
<reference evidence="6" key="1">
    <citation type="submission" date="2018-06" db="EMBL/GenBank/DDBJ databases">
        <authorList>
            <person name="Zhirakovskaya E."/>
        </authorList>
    </citation>
    <scope>NUCLEOTIDE SEQUENCE</scope>
</reference>
<feature type="transmembrane region" description="Helical" evidence="3">
    <location>
        <begin position="23"/>
        <end position="43"/>
    </location>
</feature>
<sequence length="416" mass="46482">MQRDEEFATNNSHNKEADKNKQWIIVIVVLMLAVFIAGLLNYFKPQAEKKVIKDNFPSVEYVLSDLQLISVPVISQGSVKAKTKIKLVAEVSGRVKQIAKLKLNGGFFKQGDLLLSIEDTDYRLAMSRANAQVVAAEQKLIRAQTEAGQAKYDLQQIGRDPSKSTAFALREPQLAEAKASLQAAKADLEIAGLQMQRTQIKAPFNGRVVSKQVDVGQYVSTGTLLADIYSTESVTVRLPLSLQQIELLGLKLRNNQQLIDAIKIKLFSEYASKKYIWNAQFSHAEGEIDVRNRLVYLVAEVFSPYEKNAQFPNRPPLTPGMFVKAELKGVKKSVIKLPRSVLRYGSRVWVIDENNKLQIKLVEVLNKDRNNIYIISGLNKGEKIITSAISFPLQGMRLSPKVVSDPSANQDNVLNE</sequence>
<evidence type="ECO:0000256" key="1">
    <source>
        <dbReference type="ARBA" id="ARBA00004196"/>
    </source>
</evidence>
<proteinExistence type="predicted"/>
<protein>
    <submittedName>
        <fullName evidence="6">Membrane fusion protein of RND family multidrug efflux pump</fullName>
    </submittedName>
</protein>
<feature type="domain" description="Multidrug resistance protein MdtA-like barrel-sandwich hybrid" evidence="4">
    <location>
        <begin position="88"/>
        <end position="223"/>
    </location>
</feature>
<dbReference type="GO" id="GO:1990281">
    <property type="term" value="C:efflux pump complex"/>
    <property type="evidence" value="ECO:0007669"/>
    <property type="project" value="TreeGrafter"/>
</dbReference>
<dbReference type="EMBL" id="UOFH01000379">
    <property type="protein sequence ID" value="VAW67309.1"/>
    <property type="molecule type" value="Genomic_DNA"/>
</dbReference>
<dbReference type="InterPro" id="IPR058627">
    <property type="entry name" value="MdtA-like_C"/>
</dbReference>
<dbReference type="Gene3D" id="2.40.50.100">
    <property type="match status" value="1"/>
</dbReference>
<keyword evidence="2" id="KW-0813">Transport</keyword>
<evidence type="ECO:0000259" key="4">
    <source>
        <dbReference type="Pfam" id="PF25917"/>
    </source>
</evidence>
<organism evidence="6">
    <name type="scientific">hydrothermal vent metagenome</name>
    <dbReference type="NCBI Taxonomy" id="652676"/>
    <lineage>
        <taxon>unclassified sequences</taxon>
        <taxon>metagenomes</taxon>
        <taxon>ecological metagenomes</taxon>
    </lineage>
</organism>
<evidence type="ECO:0000313" key="6">
    <source>
        <dbReference type="EMBL" id="VAW67309.1"/>
    </source>
</evidence>
<dbReference type="PANTHER" id="PTHR30469">
    <property type="entry name" value="MULTIDRUG RESISTANCE PROTEIN MDTA"/>
    <property type="match status" value="1"/>
</dbReference>
<dbReference type="Gene3D" id="2.40.420.20">
    <property type="match status" value="1"/>
</dbReference>